<dbReference type="EMBL" id="MT143386">
    <property type="protein sequence ID" value="QJA96296.1"/>
    <property type="molecule type" value="Genomic_DNA"/>
</dbReference>
<evidence type="ECO:0000313" key="3">
    <source>
        <dbReference type="EMBL" id="QJI04470.1"/>
    </source>
</evidence>
<accession>A0A6M3LLY8</accession>
<dbReference type="AlphaFoldDB" id="A0A6M3LLY8"/>
<gene>
    <name evidence="1" type="ORF">MM415A07077_0008</name>
    <name evidence="2" type="ORF">MM415B09759_0009</name>
    <name evidence="3" type="ORF">TM448B09010_0003</name>
</gene>
<evidence type="ECO:0000313" key="1">
    <source>
        <dbReference type="EMBL" id="QJA68318.1"/>
    </source>
</evidence>
<evidence type="ECO:0000313" key="2">
    <source>
        <dbReference type="EMBL" id="QJA96296.1"/>
    </source>
</evidence>
<name>A0A6M3LLY8_9ZZZZ</name>
<organism evidence="2">
    <name type="scientific">viral metagenome</name>
    <dbReference type="NCBI Taxonomy" id="1070528"/>
    <lineage>
        <taxon>unclassified sequences</taxon>
        <taxon>metagenomes</taxon>
        <taxon>organismal metagenomes</taxon>
    </lineage>
</organism>
<protein>
    <submittedName>
        <fullName evidence="2">Uncharacterized protein</fullName>
    </submittedName>
</protein>
<dbReference type="EMBL" id="MT141606">
    <property type="protein sequence ID" value="QJA68318.1"/>
    <property type="molecule type" value="Genomic_DNA"/>
</dbReference>
<sequence>MTSVKILNEMVQELAGYVKDGVIESDSSEAWSLLNPTAFRECAYLAKAIYYYCKAQYIEEIKL</sequence>
<dbReference type="EMBL" id="MT145183">
    <property type="protein sequence ID" value="QJI04470.1"/>
    <property type="molecule type" value="Genomic_DNA"/>
</dbReference>
<proteinExistence type="predicted"/>
<reference evidence="2" key="1">
    <citation type="submission" date="2020-03" db="EMBL/GenBank/DDBJ databases">
        <title>The deep terrestrial virosphere.</title>
        <authorList>
            <person name="Holmfeldt K."/>
            <person name="Nilsson E."/>
            <person name="Simone D."/>
            <person name="Lopez-Fernandez M."/>
            <person name="Wu X."/>
            <person name="de Brujin I."/>
            <person name="Lundin D."/>
            <person name="Andersson A."/>
            <person name="Bertilsson S."/>
            <person name="Dopson M."/>
        </authorList>
    </citation>
    <scope>NUCLEOTIDE SEQUENCE</scope>
    <source>
        <strain evidence="1">MM415A07077</strain>
        <strain evidence="2">MM415B09759</strain>
        <strain evidence="3">TM448B09010</strain>
    </source>
</reference>